<dbReference type="EMBL" id="SRKZ01000003">
    <property type="protein sequence ID" value="TGD80669.1"/>
    <property type="molecule type" value="Genomic_DNA"/>
</dbReference>
<sequence>MLTYSPDSDLVHPRRTYRVAVAAAFFLQGLCFSTWAARIPTVQQQLGLSDTELGGVLLAVPFGSLVSLPLSGWLVARHGSRLLTVLGLFLYAAFLPLLGLANSTPLLLVALVVFGLASNMANISINTQAVGVEAVYGKSIMASFHGLWSLAGFAGAAIGTFMISHNVSPLHHFLLIAGVVIGGVLLVRPYLLPSDAPREADAPIFVLPDKSLMLLGLLAFCSLLCEGTMFDWSGVYFGKVLHADKDLVGVGFAAFMSTMAAGRFIADWFTDRFGRQRTLMLSGLLEALGLAMAVVFPSVIPATIGFMLVGLGVSSVVPLVYGAAGRSKTMSPGVALAAVSTVGFAGFLLGPPLIGLVAGITSLRVSFSLIAVMGLAVAALARRAGVE</sequence>
<dbReference type="PROSITE" id="PS50850">
    <property type="entry name" value="MFS"/>
    <property type="match status" value="1"/>
</dbReference>
<proteinExistence type="predicted"/>
<feature type="transmembrane region" description="Helical" evidence="5">
    <location>
        <begin position="16"/>
        <end position="36"/>
    </location>
</feature>
<dbReference type="CDD" id="cd17393">
    <property type="entry name" value="MFS_MosC_like"/>
    <property type="match status" value="1"/>
</dbReference>
<dbReference type="InterPro" id="IPR020846">
    <property type="entry name" value="MFS_dom"/>
</dbReference>
<feature type="transmembrane region" description="Helical" evidence="5">
    <location>
        <begin position="360"/>
        <end position="381"/>
    </location>
</feature>
<dbReference type="Proteomes" id="UP000298284">
    <property type="component" value="Unassembled WGS sequence"/>
</dbReference>
<feature type="transmembrane region" description="Helical" evidence="5">
    <location>
        <begin position="212"/>
        <end position="235"/>
    </location>
</feature>
<organism evidence="7 8">
    <name type="scientific">Hymenobacter wooponensis</name>
    <dbReference type="NCBI Taxonomy" id="1525360"/>
    <lineage>
        <taxon>Bacteria</taxon>
        <taxon>Pseudomonadati</taxon>
        <taxon>Bacteroidota</taxon>
        <taxon>Cytophagia</taxon>
        <taxon>Cytophagales</taxon>
        <taxon>Hymenobacteraceae</taxon>
        <taxon>Hymenobacter</taxon>
    </lineage>
</organism>
<feature type="transmembrane region" description="Helical" evidence="5">
    <location>
        <begin position="56"/>
        <end position="75"/>
    </location>
</feature>
<dbReference type="Gene3D" id="1.20.1250.20">
    <property type="entry name" value="MFS general substrate transporter like domains"/>
    <property type="match status" value="2"/>
</dbReference>
<dbReference type="InterPro" id="IPR011701">
    <property type="entry name" value="MFS"/>
</dbReference>
<comment type="caution">
    <text evidence="7">The sequence shown here is derived from an EMBL/GenBank/DDBJ whole genome shotgun (WGS) entry which is preliminary data.</text>
</comment>
<evidence type="ECO:0000256" key="5">
    <source>
        <dbReference type="SAM" id="Phobius"/>
    </source>
</evidence>
<protein>
    <submittedName>
        <fullName evidence="7">MFS transporter</fullName>
    </submittedName>
</protein>
<dbReference type="GO" id="GO:0016020">
    <property type="term" value="C:membrane"/>
    <property type="evidence" value="ECO:0007669"/>
    <property type="project" value="UniProtKB-SubCell"/>
</dbReference>
<feature type="transmembrane region" description="Helical" evidence="5">
    <location>
        <begin position="278"/>
        <end position="296"/>
    </location>
</feature>
<evidence type="ECO:0000259" key="6">
    <source>
        <dbReference type="PROSITE" id="PS50850"/>
    </source>
</evidence>
<evidence type="ECO:0000313" key="8">
    <source>
        <dbReference type="Proteomes" id="UP000298284"/>
    </source>
</evidence>
<evidence type="ECO:0000313" key="7">
    <source>
        <dbReference type="EMBL" id="TGD80669.1"/>
    </source>
</evidence>
<evidence type="ECO:0000256" key="1">
    <source>
        <dbReference type="ARBA" id="ARBA00004141"/>
    </source>
</evidence>
<accession>A0A4Z0MML6</accession>
<feature type="transmembrane region" description="Helical" evidence="5">
    <location>
        <begin position="146"/>
        <end position="164"/>
    </location>
</feature>
<feature type="transmembrane region" description="Helical" evidence="5">
    <location>
        <begin position="106"/>
        <end position="125"/>
    </location>
</feature>
<dbReference type="OrthoDB" id="9809599at2"/>
<evidence type="ECO:0000256" key="2">
    <source>
        <dbReference type="ARBA" id="ARBA00022692"/>
    </source>
</evidence>
<dbReference type="AlphaFoldDB" id="A0A4Z0MML6"/>
<evidence type="ECO:0000256" key="4">
    <source>
        <dbReference type="ARBA" id="ARBA00023136"/>
    </source>
</evidence>
<dbReference type="InterPro" id="IPR051788">
    <property type="entry name" value="MFS_Transporter"/>
</dbReference>
<name>A0A4Z0MML6_9BACT</name>
<dbReference type="SUPFAM" id="SSF103473">
    <property type="entry name" value="MFS general substrate transporter"/>
    <property type="match status" value="1"/>
</dbReference>
<reference evidence="7 8" key="1">
    <citation type="submission" date="2019-04" db="EMBL/GenBank/DDBJ databases">
        <authorList>
            <person name="Feng G."/>
            <person name="Zhang J."/>
            <person name="Zhu H."/>
        </authorList>
    </citation>
    <scope>NUCLEOTIDE SEQUENCE [LARGE SCALE GENOMIC DNA]</scope>
    <source>
        <strain evidence="7 8">JCM 19491</strain>
    </source>
</reference>
<feature type="transmembrane region" description="Helical" evidence="5">
    <location>
        <begin position="247"/>
        <end position="266"/>
    </location>
</feature>
<feature type="transmembrane region" description="Helical" evidence="5">
    <location>
        <begin position="333"/>
        <end position="354"/>
    </location>
</feature>
<feature type="domain" description="Major facilitator superfamily (MFS) profile" evidence="6">
    <location>
        <begin position="211"/>
        <end position="387"/>
    </location>
</feature>
<comment type="subcellular location">
    <subcellularLocation>
        <location evidence="1">Membrane</location>
        <topology evidence="1">Multi-pass membrane protein</topology>
    </subcellularLocation>
</comment>
<dbReference type="GO" id="GO:0022857">
    <property type="term" value="F:transmembrane transporter activity"/>
    <property type="evidence" value="ECO:0007669"/>
    <property type="project" value="InterPro"/>
</dbReference>
<evidence type="ECO:0000256" key="3">
    <source>
        <dbReference type="ARBA" id="ARBA00022989"/>
    </source>
</evidence>
<keyword evidence="3 5" id="KW-1133">Transmembrane helix</keyword>
<dbReference type="Pfam" id="PF07690">
    <property type="entry name" value="MFS_1"/>
    <property type="match status" value="1"/>
</dbReference>
<dbReference type="InterPro" id="IPR036259">
    <property type="entry name" value="MFS_trans_sf"/>
</dbReference>
<dbReference type="PANTHER" id="PTHR23514:SF13">
    <property type="entry name" value="INNER MEMBRANE PROTEIN YBJJ"/>
    <property type="match status" value="1"/>
</dbReference>
<dbReference type="RefSeq" id="WP_135530812.1">
    <property type="nucleotide sequence ID" value="NZ_SRKZ01000003.1"/>
</dbReference>
<keyword evidence="4 5" id="KW-0472">Membrane</keyword>
<gene>
    <name evidence="7" type="ORF">EU557_12660</name>
</gene>
<keyword evidence="8" id="KW-1185">Reference proteome</keyword>
<feature type="transmembrane region" description="Helical" evidence="5">
    <location>
        <begin position="82"/>
        <end position="100"/>
    </location>
</feature>
<keyword evidence="2 5" id="KW-0812">Transmembrane</keyword>
<feature type="transmembrane region" description="Helical" evidence="5">
    <location>
        <begin position="302"/>
        <end position="321"/>
    </location>
</feature>
<feature type="transmembrane region" description="Helical" evidence="5">
    <location>
        <begin position="170"/>
        <end position="191"/>
    </location>
</feature>
<dbReference type="PANTHER" id="PTHR23514">
    <property type="entry name" value="BYPASS OF STOP CODON PROTEIN 6"/>
    <property type="match status" value="1"/>
</dbReference>